<reference evidence="4 5" key="2">
    <citation type="journal article" date="2013" name="Genome Announc.">
        <title>Genome Sequence of Growth-Improving Paenibacillus mucilaginosus Strain KNP414.</title>
        <authorList>
            <person name="Lu J.J."/>
            <person name="Wang J.F."/>
            <person name="Hu X.F."/>
        </authorList>
    </citation>
    <scope>NUCLEOTIDE SEQUENCE [LARGE SCALE GENOMIC DNA]</scope>
    <source>
        <strain evidence="4 5">KNP414</strain>
    </source>
</reference>
<reference evidence="5" key="1">
    <citation type="submission" date="2011-06" db="EMBL/GenBank/DDBJ databases">
        <title>Complete genome sequence of Paenibacillus mucilaginosus KNP414.</title>
        <authorList>
            <person name="Wang J."/>
            <person name="Hu S."/>
            <person name="Hu X."/>
            <person name="Zhang B."/>
            <person name="Dong D."/>
            <person name="Zhang S."/>
            <person name="Zhao K."/>
            <person name="Wu D."/>
        </authorList>
    </citation>
    <scope>NUCLEOTIDE SEQUENCE [LARGE SCALE GENOMIC DNA]</scope>
    <source>
        <strain evidence="5">KNP414</strain>
    </source>
</reference>
<dbReference type="InterPro" id="IPR013108">
    <property type="entry name" value="Amidohydro_3"/>
</dbReference>
<dbReference type="SUPFAM" id="SSF51338">
    <property type="entry name" value="Composite domain of metallo-dependent hydrolases"/>
    <property type="match status" value="1"/>
</dbReference>
<dbReference type="GO" id="GO:0046872">
    <property type="term" value="F:metal ion binding"/>
    <property type="evidence" value="ECO:0007669"/>
    <property type="project" value="UniProtKB-KW"/>
</dbReference>
<dbReference type="Gene3D" id="3.20.20.140">
    <property type="entry name" value="Metal-dependent hydrolases"/>
    <property type="match status" value="1"/>
</dbReference>
<dbReference type="EMBL" id="CP002869">
    <property type="protein sequence ID" value="AEI41791.1"/>
    <property type="molecule type" value="Genomic_DNA"/>
</dbReference>
<dbReference type="InterPro" id="IPR052349">
    <property type="entry name" value="Metallo-hydrolase_Enzymes"/>
</dbReference>
<organism evidence="4 5">
    <name type="scientific">Paenibacillus mucilaginosus (strain KNP414)</name>
    <dbReference type="NCBI Taxonomy" id="1036673"/>
    <lineage>
        <taxon>Bacteria</taxon>
        <taxon>Bacillati</taxon>
        <taxon>Bacillota</taxon>
        <taxon>Bacilli</taxon>
        <taxon>Bacillales</taxon>
        <taxon>Paenibacillaceae</taxon>
        <taxon>Paenibacillus</taxon>
    </lineage>
</organism>
<dbReference type="PANTHER" id="PTHR32027:SF0">
    <property type="entry name" value="CYTOSINE DEAMINASE"/>
    <property type="match status" value="1"/>
</dbReference>
<protein>
    <submittedName>
        <fullName evidence="4">Amidohydrolase 3</fullName>
    </submittedName>
</protein>
<dbReference type="Proteomes" id="UP000006620">
    <property type="component" value="Chromosome"/>
</dbReference>
<dbReference type="FunFam" id="3.20.20.140:FF:000019">
    <property type="entry name" value="Cytosine deaminase"/>
    <property type="match status" value="1"/>
</dbReference>
<evidence type="ECO:0000259" key="3">
    <source>
        <dbReference type="Pfam" id="PF07969"/>
    </source>
</evidence>
<evidence type="ECO:0000256" key="1">
    <source>
        <dbReference type="ARBA" id="ARBA00022723"/>
    </source>
</evidence>
<sequence>MQGYDLIFRNVSLPGAQSGSLSDIAVRGPHIAAIRPAGELEEAAGAQEIDGSGHLALPPFVEPHIHLDTVLTAGEPAYNVSGTLFEGIRLWQQRKLLLTEEDVLTRAEAVLKAQVSQGILHVRTQADISDPGLTALRALLKLKERVKPYVTLQVIAFPQDGLIACPANEGRLRQALELGADGIGAIPHGEPTREDGIASLDMAFRLAEEHGCFVHVFCDELDDPGSRFLEAVAQRALQTGLREKVTAAHANATAYYPDAYFAKLLGLLVRSGTQVVSCPLISSAMQGRFDPYPKGRGIARIRELWQGGVNVALAHDDIRSPFYPLGTGSLLQAAHMAAHLAHMTGLSEMEELVRMITERGAKVLGIEAEYGLQEGKPASFVLLRVSGSAELLRTQPLPRYVVSRGRIVAVTSPPVTALMEEFATGRSSKEEAVS</sequence>
<dbReference type="HOGENOM" id="CLU_031758_0_1_9"/>
<dbReference type="SUPFAM" id="SSF51556">
    <property type="entry name" value="Metallo-dependent hydrolases"/>
    <property type="match status" value="1"/>
</dbReference>
<proteinExistence type="predicted"/>
<dbReference type="PANTHER" id="PTHR32027">
    <property type="entry name" value="CYTOSINE DEAMINASE"/>
    <property type="match status" value="1"/>
</dbReference>
<dbReference type="AlphaFoldDB" id="F8FDD1"/>
<keyword evidence="2 4" id="KW-0378">Hydrolase</keyword>
<dbReference type="Pfam" id="PF07969">
    <property type="entry name" value="Amidohydro_3"/>
    <property type="match status" value="1"/>
</dbReference>
<dbReference type="InterPro" id="IPR011059">
    <property type="entry name" value="Metal-dep_hydrolase_composite"/>
</dbReference>
<dbReference type="CDD" id="cd01293">
    <property type="entry name" value="Bact_CD"/>
    <property type="match status" value="1"/>
</dbReference>
<dbReference type="GO" id="GO:0016814">
    <property type="term" value="F:hydrolase activity, acting on carbon-nitrogen (but not peptide) bonds, in cyclic amidines"/>
    <property type="evidence" value="ECO:0007669"/>
    <property type="project" value="UniProtKB-ARBA"/>
</dbReference>
<feature type="domain" description="Amidohydrolase 3" evidence="3">
    <location>
        <begin position="97"/>
        <end position="409"/>
    </location>
</feature>
<evidence type="ECO:0000256" key="2">
    <source>
        <dbReference type="ARBA" id="ARBA00022801"/>
    </source>
</evidence>
<dbReference type="Gene3D" id="2.30.40.10">
    <property type="entry name" value="Urease, subunit C, domain 1"/>
    <property type="match status" value="1"/>
</dbReference>
<keyword evidence="1" id="KW-0479">Metal-binding</keyword>
<evidence type="ECO:0000313" key="5">
    <source>
        <dbReference type="Proteomes" id="UP000006620"/>
    </source>
</evidence>
<name>F8FDD1_PAEMK</name>
<gene>
    <name evidence="4" type="ordered locus">KNP414_03233</name>
</gene>
<dbReference type="KEGG" id="pms:KNP414_03233"/>
<dbReference type="RefSeq" id="WP_013916950.1">
    <property type="nucleotide sequence ID" value="NC_015690.1"/>
</dbReference>
<dbReference type="GO" id="GO:0019239">
    <property type="term" value="F:deaminase activity"/>
    <property type="evidence" value="ECO:0007669"/>
    <property type="project" value="UniProtKB-ARBA"/>
</dbReference>
<accession>F8FDD1</accession>
<dbReference type="PATRIC" id="fig|1036673.3.peg.2976"/>
<dbReference type="InterPro" id="IPR032466">
    <property type="entry name" value="Metal_Hydrolase"/>
</dbReference>
<evidence type="ECO:0000313" key="4">
    <source>
        <dbReference type="EMBL" id="AEI41791.1"/>
    </source>
</evidence>